<name>A0ABY5ND13_9ACTN</name>
<evidence type="ECO:0000313" key="2">
    <source>
        <dbReference type="EMBL" id="UUS33918.1"/>
    </source>
</evidence>
<proteinExistence type="predicted"/>
<dbReference type="EMBL" id="CP102332">
    <property type="protein sequence ID" value="UUS33918.1"/>
    <property type="molecule type" value="Genomic_DNA"/>
</dbReference>
<evidence type="ECO:0000313" key="3">
    <source>
        <dbReference type="Proteomes" id="UP001060150"/>
    </source>
</evidence>
<keyword evidence="3" id="KW-1185">Reference proteome</keyword>
<feature type="compositionally biased region" description="Acidic residues" evidence="1">
    <location>
        <begin position="33"/>
        <end position="48"/>
    </location>
</feature>
<sequence length="88" mass="8657">MVESVGDELAGRLIEDDAIGAQFGGAGDAGDQRDDDDPGDEEGGDDDAVGLVDDVGDQGVEQDRGQQAEADGGGDAASRPAVSTGPPG</sequence>
<reference evidence="2" key="1">
    <citation type="submission" date="2022-08" db="EMBL/GenBank/DDBJ databases">
        <title>Streptomyces changanensis sp. nov., an actinomycete isolated from soil.</title>
        <authorList>
            <person name="Wu H."/>
            <person name="Han L."/>
        </authorList>
    </citation>
    <scope>NUCLEOTIDE SEQUENCE</scope>
    <source>
        <strain evidence="2">HL-66</strain>
    </source>
</reference>
<dbReference type="Proteomes" id="UP001060150">
    <property type="component" value="Chromosome"/>
</dbReference>
<gene>
    <name evidence="2" type="ORF">NRO40_25905</name>
</gene>
<feature type="region of interest" description="Disordered" evidence="1">
    <location>
        <begin position="1"/>
        <end position="88"/>
    </location>
</feature>
<accession>A0ABY5ND13</accession>
<organism evidence="2 3">
    <name type="scientific">Streptomyces changanensis</name>
    <dbReference type="NCBI Taxonomy" id="2964669"/>
    <lineage>
        <taxon>Bacteria</taxon>
        <taxon>Bacillati</taxon>
        <taxon>Actinomycetota</taxon>
        <taxon>Actinomycetes</taxon>
        <taxon>Kitasatosporales</taxon>
        <taxon>Streptomycetaceae</taxon>
        <taxon>Streptomyces</taxon>
    </lineage>
</organism>
<feature type="compositionally biased region" description="Low complexity" evidence="1">
    <location>
        <begin position="49"/>
        <end position="60"/>
    </location>
</feature>
<protein>
    <submittedName>
        <fullName evidence="2">Uncharacterized protein</fullName>
    </submittedName>
</protein>
<evidence type="ECO:0000256" key="1">
    <source>
        <dbReference type="SAM" id="MobiDB-lite"/>
    </source>
</evidence>
<dbReference type="RefSeq" id="WP_232791063.1">
    <property type="nucleotide sequence ID" value="NZ_CP102332.1"/>
</dbReference>